<dbReference type="EMBL" id="JAAAID010000722">
    <property type="protein sequence ID" value="KAG0014482.1"/>
    <property type="molecule type" value="Genomic_DNA"/>
</dbReference>
<dbReference type="AlphaFoldDB" id="A0A9P6MUX5"/>
<dbReference type="OrthoDB" id="408631at2759"/>
<dbReference type="Proteomes" id="UP000703661">
    <property type="component" value="Unassembled WGS sequence"/>
</dbReference>
<sequence>MVSAQAANDFATDSISSHTNALSPQIPKPSLLQRAYLKGILHRPRDIIFLVRLIVAAVWAMVRLHCIELPFMIVTFFKYPTKQHALGWPWWLTISMSFIRAIGPQIRTIGHLRFVGLFIEAALPLQVLFARNVKVERNVQFRVRLNALLRPERASLAQIRQELRSCGYSDDVTNPSKEYLDSMHLPAHGPQARLSNIPEEVGHLDKDGTYVLKGEWIEAVYSSNEGRPRNNTVVLYFHGGGHGFLSPASHREFLCRLAKDIGPGARIFSVDYRMGPEHPVPAAIHDAFAAYLYLTEPTHEALILDDKKSCKERVPVDPRDVVVGGDSAGANLAAAFMLYMTKYVQPSTSPKFVLPHATILVSVWADPTSSLPTAHSDDCYCYCPGPIGVHPFNKSDYVNFHITNKMNFASNYICGDFHTSPNPRNSFGLDREWEWYSHLAQHPLVSPVHRANLSELGNTLVHTGTHDRLVDDNRLFAHRLGKENPEKLIRIEVYKDMVHVHHVLSRLKLSRIATRNISRFIERSKHFRDVEEGAVPKDEYRQFDYKDMVKARAADGVEWVMVDQDGMEEAKDEGWPMNVLIKSWPPSYIPEI</sequence>
<dbReference type="Pfam" id="PF07859">
    <property type="entry name" value="Abhydrolase_3"/>
    <property type="match status" value="2"/>
</dbReference>
<dbReference type="PANTHER" id="PTHR48081">
    <property type="entry name" value="AB HYDROLASE SUPERFAMILY PROTEIN C4A8.06C"/>
    <property type="match status" value="1"/>
</dbReference>
<reference evidence="4" key="1">
    <citation type="journal article" date="2020" name="Fungal Divers.">
        <title>Resolving the Mortierellaceae phylogeny through synthesis of multi-gene phylogenetics and phylogenomics.</title>
        <authorList>
            <person name="Vandepol N."/>
            <person name="Liber J."/>
            <person name="Desiro A."/>
            <person name="Na H."/>
            <person name="Kennedy M."/>
            <person name="Barry K."/>
            <person name="Grigoriev I.V."/>
            <person name="Miller A.N."/>
            <person name="O'Donnell K."/>
            <person name="Stajich J.E."/>
            <person name="Bonito G."/>
        </authorList>
    </citation>
    <scope>NUCLEOTIDE SEQUENCE</scope>
    <source>
        <strain evidence="4">NRRL 2769</strain>
    </source>
</reference>
<protein>
    <recommendedName>
        <fullName evidence="3">Alpha/beta hydrolase fold-3 domain-containing protein</fullName>
    </recommendedName>
</protein>
<keyword evidence="2" id="KW-0472">Membrane</keyword>
<evidence type="ECO:0000256" key="2">
    <source>
        <dbReference type="SAM" id="Phobius"/>
    </source>
</evidence>
<comment type="caution">
    <text evidence="4">The sequence shown here is derived from an EMBL/GenBank/DDBJ whole genome shotgun (WGS) entry which is preliminary data.</text>
</comment>
<evidence type="ECO:0000313" key="4">
    <source>
        <dbReference type="EMBL" id="KAG0014482.1"/>
    </source>
</evidence>
<gene>
    <name evidence="4" type="ORF">BGZ80_010417</name>
</gene>
<dbReference type="InterPro" id="IPR050300">
    <property type="entry name" value="GDXG_lipolytic_enzyme"/>
</dbReference>
<accession>A0A9P6MUX5</accession>
<keyword evidence="1" id="KW-0378">Hydrolase</keyword>
<evidence type="ECO:0000313" key="5">
    <source>
        <dbReference type="Proteomes" id="UP000703661"/>
    </source>
</evidence>
<dbReference type="Gene3D" id="3.40.50.1820">
    <property type="entry name" value="alpha/beta hydrolase"/>
    <property type="match status" value="1"/>
</dbReference>
<feature type="transmembrane region" description="Helical" evidence="2">
    <location>
        <begin position="47"/>
        <end position="65"/>
    </location>
</feature>
<dbReference type="PANTHER" id="PTHR48081:SF8">
    <property type="entry name" value="ALPHA_BETA HYDROLASE FOLD-3 DOMAIN-CONTAINING PROTEIN-RELATED"/>
    <property type="match status" value="1"/>
</dbReference>
<evidence type="ECO:0000256" key="1">
    <source>
        <dbReference type="ARBA" id="ARBA00022801"/>
    </source>
</evidence>
<feature type="domain" description="Alpha/beta hydrolase fold-3" evidence="3">
    <location>
        <begin position="234"/>
        <end position="369"/>
    </location>
</feature>
<name>A0A9P6MUX5_9FUNG</name>
<keyword evidence="5" id="KW-1185">Reference proteome</keyword>
<keyword evidence="2" id="KW-1133">Transmembrane helix</keyword>
<feature type="domain" description="Alpha/beta hydrolase fold-3" evidence="3">
    <location>
        <begin position="432"/>
        <end position="502"/>
    </location>
</feature>
<dbReference type="SUPFAM" id="SSF53474">
    <property type="entry name" value="alpha/beta-Hydrolases"/>
    <property type="match status" value="1"/>
</dbReference>
<dbReference type="InterPro" id="IPR029058">
    <property type="entry name" value="AB_hydrolase_fold"/>
</dbReference>
<dbReference type="InterPro" id="IPR013094">
    <property type="entry name" value="AB_hydrolase_3"/>
</dbReference>
<proteinExistence type="predicted"/>
<keyword evidence="2" id="KW-0812">Transmembrane</keyword>
<organism evidence="4 5">
    <name type="scientific">Entomortierella chlamydospora</name>
    <dbReference type="NCBI Taxonomy" id="101097"/>
    <lineage>
        <taxon>Eukaryota</taxon>
        <taxon>Fungi</taxon>
        <taxon>Fungi incertae sedis</taxon>
        <taxon>Mucoromycota</taxon>
        <taxon>Mortierellomycotina</taxon>
        <taxon>Mortierellomycetes</taxon>
        <taxon>Mortierellales</taxon>
        <taxon>Mortierellaceae</taxon>
        <taxon>Entomortierella</taxon>
    </lineage>
</organism>
<evidence type="ECO:0000259" key="3">
    <source>
        <dbReference type="Pfam" id="PF07859"/>
    </source>
</evidence>
<dbReference type="GO" id="GO:0016787">
    <property type="term" value="F:hydrolase activity"/>
    <property type="evidence" value="ECO:0007669"/>
    <property type="project" value="UniProtKB-KW"/>
</dbReference>